<dbReference type="Pfam" id="PF13635">
    <property type="entry name" value="DUF4143"/>
    <property type="match status" value="1"/>
</dbReference>
<protein>
    <submittedName>
        <fullName evidence="3">ATP-binding protein</fullName>
    </submittedName>
</protein>
<dbReference type="PANTHER" id="PTHR43566:SF2">
    <property type="entry name" value="DUF4143 DOMAIN-CONTAINING PROTEIN"/>
    <property type="match status" value="1"/>
</dbReference>
<gene>
    <name evidence="3" type="ORF">KDA27_22310</name>
</gene>
<name>A0A956NGT9_UNCEI</name>
<keyword evidence="3" id="KW-0547">Nucleotide-binding</keyword>
<feature type="domain" description="DUF4143" evidence="2">
    <location>
        <begin position="192"/>
        <end position="351"/>
    </location>
</feature>
<feature type="domain" description="AAA" evidence="1">
    <location>
        <begin position="18"/>
        <end position="134"/>
    </location>
</feature>
<proteinExistence type="predicted"/>
<accession>A0A956NGT9</accession>
<dbReference type="InterPro" id="IPR027417">
    <property type="entry name" value="P-loop_NTPase"/>
</dbReference>
<evidence type="ECO:0000313" key="4">
    <source>
        <dbReference type="Proteomes" id="UP000739538"/>
    </source>
</evidence>
<dbReference type="Pfam" id="PF13173">
    <property type="entry name" value="AAA_14"/>
    <property type="match status" value="1"/>
</dbReference>
<reference evidence="3" key="1">
    <citation type="submission" date="2020-04" db="EMBL/GenBank/DDBJ databases">
        <authorList>
            <person name="Zhang T."/>
        </authorList>
    </citation>
    <scope>NUCLEOTIDE SEQUENCE</scope>
    <source>
        <strain evidence="3">HKST-UBA02</strain>
    </source>
</reference>
<dbReference type="Proteomes" id="UP000739538">
    <property type="component" value="Unassembled WGS sequence"/>
</dbReference>
<dbReference type="PANTHER" id="PTHR43566">
    <property type="entry name" value="CONSERVED PROTEIN"/>
    <property type="match status" value="1"/>
</dbReference>
<evidence type="ECO:0000313" key="3">
    <source>
        <dbReference type="EMBL" id="MCA9758547.1"/>
    </source>
</evidence>
<sequence>MLRRHLEPELIAAARKMPVVTLMGPRQSGKTTLVRGVFGSTHQYVSLERPDVRARALEDPLSFLGRLSEGAILDEVQRAPDLLSYIQGVVDEDDRPGRFILTGSHNLLLMESVSQTLAGRTALLYLLPLSIHELAGREPPDLESLDAAPGRVEAAFDFGRWEIVWKGLYPRIHDQSLDPNHWYPDYFRTYVERDLRSVLRVADLTAFERFVQLVAARTGQELNYTSLASDAGISQPTAKSWLTALEVSFLVAILPPFYKSYRKRLRKNGKIHFLDTGLACYLLGIRDPETLARHPLRGHLFESFVASELTKNFWNRRREPRLYHWRDATGHEIDLIIDLGDRQVPVEVKSGETIASDFIAGLEWWTSLAGNENESGVLVYGGLEADFRRKVAVRPWFLG</sequence>
<dbReference type="AlphaFoldDB" id="A0A956NGT9"/>
<evidence type="ECO:0000259" key="1">
    <source>
        <dbReference type="Pfam" id="PF13173"/>
    </source>
</evidence>
<evidence type="ECO:0000259" key="2">
    <source>
        <dbReference type="Pfam" id="PF13635"/>
    </source>
</evidence>
<reference evidence="3" key="2">
    <citation type="journal article" date="2021" name="Microbiome">
        <title>Successional dynamics and alternative stable states in a saline activated sludge microbial community over 9 years.</title>
        <authorList>
            <person name="Wang Y."/>
            <person name="Ye J."/>
            <person name="Ju F."/>
            <person name="Liu L."/>
            <person name="Boyd J.A."/>
            <person name="Deng Y."/>
            <person name="Parks D.H."/>
            <person name="Jiang X."/>
            <person name="Yin X."/>
            <person name="Woodcroft B.J."/>
            <person name="Tyson G.W."/>
            <person name="Hugenholtz P."/>
            <person name="Polz M.F."/>
            <person name="Zhang T."/>
        </authorList>
    </citation>
    <scope>NUCLEOTIDE SEQUENCE</scope>
    <source>
        <strain evidence="3">HKST-UBA02</strain>
    </source>
</reference>
<keyword evidence="3" id="KW-0067">ATP-binding</keyword>
<dbReference type="SUPFAM" id="SSF52540">
    <property type="entry name" value="P-loop containing nucleoside triphosphate hydrolases"/>
    <property type="match status" value="1"/>
</dbReference>
<dbReference type="InterPro" id="IPR025420">
    <property type="entry name" value="DUF4143"/>
</dbReference>
<dbReference type="InterPro" id="IPR041682">
    <property type="entry name" value="AAA_14"/>
</dbReference>
<dbReference type="GO" id="GO:0005524">
    <property type="term" value="F:ATP binding"/>
    <property type="evidence" value="ECO:0007669"/>
    <property type="project" value="UniProtKB-KW"/>
</dbReference>
<organism evidence="3 4">
    <name type="scientific">Eiseniibacteriota bacterium</name>
    <dbReference type="NCBI Taxonomy" id="2212470"/>
    <lineage>
        <taxon>Bacteria</taxon>
        <taxon>Candidatus Eiseniibacteriota</taxon>
    </lineage>
</organism>
<comment type="caution">
    <text evidence="3">The sequence shown here is derived from an EMBL/GenBank/DDBJ whole genome shotgun (WGS) entry which is preliminary data.</text>
</comment>
<dbReference type="EMBL" id="JAGQHS010000184">
    <property type="protein sequence ID" value="MCA9758547.1"/>
    <property type="molecule type" value="Genomic_DNA"/>
</dbReference>